<evidence type="ECO:0000313" key="4">
    <source>
        <dbReference type="Proteomes" id="UP000825729"/>
    </source>
</evidence>
<dbReference type="InterPro" id="IPR032795">
    <property type="entry name" value="DUF3741-assoc"/>
</dbReference>
<feature type="compositionally biased region" description="Basic and acidic residues" evidence="1">
    <location>
        <begin position="422"/>
        <end position="439"/>
    </location>
</feature>
<feature type="compositionally biased region" description="Polar residues" evidence="1">
    <location>
        <begin position="200"/>
        <end position="222"/>
    </location>
</feature>
<organism evidence="3 4">
    <name type="scientific">Aristolochia fimbriata</name>
    <name type="common">White veined hardy Dutchman's pipe vine</name>
    <dbReference type="NCBI Taxonomy" id="158543"/>
    <lineage>
        <taxon>Eukaryota</taxon>
        <taxon>Viridiplantae</taxon>
        <taxon>Streptophyta</taxon>
        <taxon>Embryophyta</taxon>
        <taxon>Tracheophyta</taxon>
        <taxon>Spermatophyta</taxon>
        <taxon>Magnoliopsida</taxon>
        <taxon>Magnoliidae</taxon>
        <taxon>Piperales</taxon>
        <taxon>Aristolochiaceae</taxon>
        <taxon>Aristolochia</taxon>
    </lineage>
</organism>
<feature type="region of interest" description="Disordered" evidence="1">
    <location>
        <begin position="154"/>
        <end position="222"/>
    </location>
</feature>
<evidence type="ECO:0000313" key="3">
    <source>
        <dbReference type="EMBL" id="KAG9440976.1"/>
    </source>
</evidence>
<feature type="region of interest" description="Disordered" evidence="1">
    <location>
        <begin position="505"/>
        <end position="528"/>
    </location>
</feature>
<accession>A0AAV7DXQ3</accession>
<feature type="compositionally biased region" description="Polar residues" evidence="1">
    <location>
        <begin position="259"/>
        <end position="269"/>
    </location>
</feature>
<comment type="caution">
    <text evidence="3">The sequence shown here is derived from an EMBL/GenBank/DDBJ whole genome shotgun (WGS) entry which is preliminary data.</text>
</comment>
<proteinExistence type="predicted"/>
<dbReference type="Pfam" id="PF14383">
    <property type="entry name" value="VARLMGL"/>
    <property type="match status" value="1"/>
</dbReference>
<feature type="compositionally biased region" description="Acidic residues" evidence="1">
    <location>
        <begin position="154"/>
        <end position="163"/>
    </location>
</feature>
<reference evidence="3 4" key="1">
    <citation type="submission" date="2021-07" db="EMBL/GenBank/DDBJ databases">
        <title>The Aristolochia fimbriata genome: insights into angiosperm evolution, floral development and chemical biosynthesis.</title>
        <authorList>
            <person name="Jiao Y."/>
        </authorList>
    </citation>
    <scope>NUCLEOTIDE SEQUENCE [LARGE SCALE GENOMIC DNA]</scope>
    <source>
        <strain evidence="3">IBCAS-2021</strain>
        <tissue evidence="3">Leaf</tissue>
    </source>
</reference>
<feature type="compositionally biased region" description="Basic and acidic residues" evidence="1">
    <location>
        <begin position="370"/>
        <end position="380"/>
    </location>
</feature>
<name>A0AAV7DXQ3_ARIFI</name>
<dbReference type="PANTHER" id="PTHR34282">
    <property type="entry name" value="OS01G0228800 PROTEIN-RELATED"/>
    <property type="match status" value="1"/>
</dbReference>
<evidence type="ECO:0000256" key="1">
    <source>
        <dbReference type="SAM" id="MobiDB-lite"/>
    </source>
</evidence>
<feature type="compositionally biased region" description="Basic and acidic residues" evidence="1">
    <location>
        <begin position="164"/>
        <end position="183"/>
    </location>
</feature>
<evidence type="ECO:0000259" key="2">
    <source>
        <dbReference type="Pfam" id="PF14383"/>
    </source>
</evidence>
<feature type="region of interest" description="Disordered" evidence="1">
    <location>
        <begin position="355"/>
        <end position="380"/>
    </location>
</feature>
<feature type="region of interest" description="Disordered" evidence="1">
    <location>
        <begin position="593"/>
        <end position="622"/>
    </location>
</feature>
<dbReference type="EMBL" id="JAINDJ010000008">
    <property type="protein sequence ID" value="KAG9440976.1"/>
    <property type="molecule type" value="Genomic_DNA"/>
</dbReference>
<gene>
    <name evidence="3" type="ORF">H6P81_021141</name>
</gene>
<dbReference type="PANTHER" id="PTHR34282:SF1">
    <property type="entry name" value="DUF3741 DOMAIN-CONTAINING PROTEIN"/>
    <property type="match status" value="1"/>
</dbReference>
<protein>
    <recommendedName>
        <fullName evidence="2">DUF3741 domain-containing protein</fullName>
    </recommendedName>
</protein>
<feature type="region of interest" description="Disordered" evidence="1">
    <location>
        <begin position="421"/>
        <end position="442"/>
    </location>
</feature>
<feature type="region of interest" description="Disordered" evidence="1">
    <location>
        <begin position="244"/>
        <end position="280"/>
    </location>
</feature>
<dbReference type="Proteomes" id="UP000825729">
    <property type="component" value="Unassembled WGS sequence"/>
</dbReference>
<sequence length="1039" mass="117220">MDQVSNEIVLSQGGSQGSKHTIDMHVALAFALENYGKLGTLEVHGNHSDRKLLDIRPMTHNNFILSDKSHLVLPGGLPALSHLQINEISRGAQKLHQILKVCSKGLNYDRYSIDMGRELLKGAMDLEESLRMLVNLQEASECSVHSQQKKIQLLEEDEEDDTQDQVKAKRLLDKPRFSFDRPSTKPLGSGAHEQKLLGSSAPQASPLNQQKKPSIFGSNTSNFLSHRRTRSCDWNSQPDHTIIGTTKDFSSEKFPTSPGLPTSASGNKFSEQKPLGPKMGKRRIPNVIAKLMGLEELPPCHEPKTNGAHKVAKEGAELIQKSKKRLQLTSTKGTNSMRAHSESLDPLQIRVLQTNKRRGSQDSPTGTAIGEEKWQSHGQENTEHMIPLTKAEKEMCLLHQLEPVPKTNKLEATPCAPISKVSGERKLNTNEQKETEKKVPLSNEDSYKVSNMVSTQLYFCQTKELSLTKRDGEINQLNQRLTEKQSTGKGDHKAQDAVVSTFELNPKGQAFSRSNSRQALDGQEPRRNRIQFQKELKVSKHQNTMHTKYEGTYNSQYSEPSVQQKLHLHNDKHMAMGDRPEKIKQRVREGRKSEILKNTLKHVQKMNPEKRSPYPNRRSSKENIIVPQNKEGRNSPSVLYHTEQLSNGSLEEQKYDYSNERENLVGIISPTTNPTSPTFIMYHEGTPPERIQDNRVTSKIVDPGKINESCAKQAGNHATCYETREGTSLVQKLMQRKQESTQAKEAAPGIQMAKGMEEQVQKQSLLSSCSSNSTIANGRAPRERVITTDIKDKDSEVVAVQQLSVPLVGDQTVPASSHKDIQSEATLTGATLSGQNINGGFIRPQRQNQTFSKSFKQGTFTEQESNLKQMLITSQHFLTAAVAFFKLHIPISILHASCHRDEKRESKLVLDCAYEIMKRKGRRKELVFHPSVTMPIVSMKIKSLDDLVKELNRDLAHLQGHREPQGDDYDAARYLHKILDREIKDTNPDANCMWEFGWNCRMFAYIEKEEVIRDVEKHLFNRLIDEIIGDHFQISTTKT</sequence>
<dbReference type="AlphaFoldDB" id="A0AAV7DXQ3"/>
<feature type="domain" description="DUF3741" evidence="2">
    <location>
        <begin position="282"/>
        <end position="300"/>
    </location>
</feature>
<keyword evidence="4" id="KW-1185">Reference proteome</keyword>